<dbReference type="EMBL" id="CAAHFH010000001">
    <property type="protein sequence ID" value="VGO18616.1"/>
    <property type="molecule type" value="Genomic_DNA"/>
</dbReference>
<reference evidence="2 3" key="1">
    <citation type="submission" date="2019-04" db="EMBL/GenBank/DDBJ databases">
        <authorList>
            <person name="Van Vliet M D."/>
        </authorList>
    </citation>
    <scope>NUCLEOTIDE SEQUENCE [LARGE SCALE GENOMIC DNA]</scope>
    <source>
        <strain evidence="2 3">F21</strain>
    </source>
</reference>
<evidence type="ECO:0000313" key="2">
    <source>
        <dbReference type="EMBL" id="VGO18616.1"/>
    </source>
</evidence>
<keyword evidence="1" id="KW-0732">Signal</keyword>
<name>A0A6C2UHD9_9BACT</name>
<evidence type="ECO:0008006" key="4">
    <source>
        <dbReference type="Google" id="ProtNLM"/>
    </source>
</evidence>
<proteinExistence type="predicted"/>
<dbReference type="RefSeq" id="WP_136060083.1">
    <property type="nucleotide sequence ID" value="NZ_CAAHFH010000001.1"/>
</dbReference>
<sequence>MKKLILGCISVLVGMGASAGVFVDFNSTNDLATLFNNNDNDLNTANVESGGLGDSGAVKPSNSGQVFACNQASFNLASNELTVSMYVKVKNNVNSTSAENFWLGFTRDETDDYVHAGGGTSDPEEFYVLIKEGGNTNEYVLVLKDGNLRPASSTTNSVTPNSWYYVTLTASRDTENTNFPFMNASAAMYNSDTNGTVGSLVMSVPETNFRSASATNTGLYAFFGGVGPANNGMDYWDNFRVVSSDDPVLSPYDLWAQEKGLTGSETNYAANPDHDALNNLYEYGLGGDPKADVDAALMPTYSNQAEGGTNWMVYVYRRRLDAAARGLSYYLELNDELVEGTWTNSGYEADIGSFAIDASFETVTNRVSTESLDAQFIRLQIEL</sequence>
<dbReference type="AlphaFoldDB" id="A0A6C2UHD9"/>
<protein>
    <recommendedName>
        <fullName evidence="4">LamG domain-containing protein</fullName>
    </recommendedName>
</protein>
<gene>
    <name evidence="2" type="ORF">SCARR_00669</name>
</gene>
<evidence type="ECO:0000313" key="3">
    <source>
        <dbReference type="Proteomes" id="UP000346198"/>
    </source>
</evidence>
<feature type="chain" id="PRO_5025452325" description="LamG domain-containing protein" evidence="1">
    <location>
        <begin position="20"/>
        <end position="383"/>
    </location>
</feature>
<feature type="signal peptide" evidence="1">
    <location>
        <begin position="1"/>
        <end position="19"/>
    </location>
</feature>
<accession>A0A6C2UHD9</accession>
<organism evidence="2 3">
    <name type="scientific">Pontiella sulfatireligans</name>
    <dbReference type="NCBI Taxonomy" id="2750658"/>
    <lineage>
        <taxon>Bacteria</taxon>
        <taxon>Pseudomonadati</taxon>
        <taxon>Kiritimatiellota</taxon>
        <taxon>Kiritimatiellia</taxon>
        <taxon>Kiritimatiellales</taxon>
        <taxon>Pontiellaceae</taxon>
        <taxon>Pontiella</taxon>
    </lineage>
</organism>
<evidence type="ECO:0000256" key="1">
    <source>
        <dbReference type="SAM" id="SignalP"/>
    </source>
</evidence>
<keyword evidence="3" id="KW-1185">Reference proteome</keyword>
<dbReference type="Proteomes" id="UP000346198">
    <property type="component" value="Unassembled WGS sequence"/>
</dbReference>